<proteinExistence type="predicted"/>
<sequence>PSARWSSNVTVALHFASLPLAEQAFSDSRPCTCTIPKVGQFSNIYEPFLHFWTPNAGVFSCCRCTFQKKM</sequence>
<dbReference type="AlphaFoldDB" id="A0A0D0D9Y0"/>
<name>A0A0D0D9Y0_9AGAM</name>
<dbReference type="Proteomes" id="UP000054538">
    <property type="component" value="Unassembled WGS sequence"/>
</dbReference>
<evidence type="ECO:0000256" key="1">
    <source>
        <dbReference type="SAM" id="SignalP"/>
    </source>
</evidence>
<feature type="signal peptide" evidence="1">
    <location>
        <begin position="1"/>
        <end position="23"/>
    </location>
</feature>
<organism evidence="2 3">
    <name type="scientific">Paxillus rubicundulus Ve08.2h10</name>
    <dbReference type="NCBI Taxonomy" id="930991"/>
    <lineage>
        <taxon>Eukaryota</taxon>
        <taxon>Fungi</taxon>
        <taxon>Dikarya</taxon>
        <taxon>Basidiomycota</taxon>
        <taxon>Agaricomycotina</taxon>
        <taxon>Agaricomycetes</taxon>
        <taxon>Agaricomycetidae</taxon>
        <taxon>Boletales</taxon>
        <taxon>Paxilineae</taxon>
        <taxon>Paxillaceae</taxon>
        <taxon>Paxillus</taxon>
    </lineage>
</organism>
<keyword evidence="1" id="KW-0732">Signal</keyword>
<gene>
    <name evidence="2" type="ORF">PAXRUDRAFT_792480</name>
</gene>
<reference evidence="3" key="2">
    <citation type="submission" date="2015-01" db="EMBL/GenBank/DDBJ databases">
        <title>Evolutionary Origins and Diversification of the Mycorrhizal Mutualists.</title>
        <authorList>
            <consortium name="DOE Joint Genome Institute"/>
            <consortium name="Mycorrhizal Genomics Consortium"/>
            <person name="Kohler A."/>
            <person name="Kuo A."/>
            <person name="Nagy L.G."/>
            <person name="Floudas D."/>
            <person name="Copeland A."/>
            <person name="Barry K.W."/>
            <person name="Cichocki N."/>
            <person name="Veneault-Fourrey C."/>
            <person name="LaButti K."/>
            <person name="Lindquist E.A."/>
            <person name="Lipzen A."/>
            <person name="Lundell T."/>
            <person name="Morin E."/>
            <person name="Murat C."/>
            <person name="Riley R."/>
            <person name="Ohm R."/>
            <person name="Sun H."/>
            <person name="Tunlid A."/>
            <person name="Henrissat B."/>
            <person name="Grigoriev I.V."/>
            <person name="Hibbett D.S."/>
            <person name="Martin F."/>
        </authorList>
    </citation>
    <scope>NUCLEOTIDE SEQUENCE [LARGE SCALE GENOMIC DNA]</scope>
    <source>
        <strain evidence="3">Ve08.2h10</strain>
    </source>
</reference>
<feature type="non-terminal residue" evidence="2">
    <location>
        <position position="1"/>
    </location>
</feature>
<protein>
    <submittedName>
        <fullName evidence="2">Uncharacterized protein</fullName>
    </submittedName>
</protein>
<dbReference type="HOGENOM" id="CLU_2764822_0_0_1"/>
<feature type="chain" id="PRO_5002208932" evidence="1">
    <location>
        <begin position="24"/>
        <end position="70"/>
    </location>
</feature>
<feature type="non-terminal residue" evidence="2">
    <location>
        <position position="70"/>
    </location>
</feature>
<accession>A0A0D0D9Y0</accession>
<evidence type="ECO:0000313" key="2">
    <source>
        <dbReference type="EMBL" id="KIK73935.1"/>
    </source>
</evidence>
<keyword evidence="3" id="KW-1185">Reference proteome</keyword>
<dbReference type="EMBL" id="KN829294">
    <property type="protein sequence ID" value="KIK73935.1"/>
    <property type="molecule type" value="Genomic_DNA"/>
</dbReference>
<evidence type="ECO:0000313" key="3">
    <source>
        <dbReference type="Proteomes" id="UP000054538"/>
    </source>
</evidence>
<reference evidence="2 3" key="1">
    <citation type="submission" date="2014-04" db="EMBL/GenBank/DDBJ databases">
        <authorList>
            <consortium name="DOE Joint Genome Institute"/>
            <person name="Kuo A."/>
            <person name="Kohler A."/>
            <person name="Jargeat P."/>
            <person name="Nagy L.G."/>
            <person name="Floudas D."/>
            <person name="Copeland A."/>
            <person name="Barry K.W."/>
            <person name="Cichocki N."/>
            <person name="Veneault-Fourrey C."/>
            <person name="LaButti K."/>
            <person name="Lindquist E.A."/>
            <person name="Lipzen A."/>
            <person name="Lundell T."/>
            <person name="Morin E."/>
            <person name="Murat C."/>
            <person name="Sun H."/>
            <person name="Tunlid A."/>
            <person name="Henrissat B."/>
            <person name="Grigoriev I.V."/>
            <person name="Hibbett D.S."/>
            <person name="Martin F."/>
            <person name="Nordberg H.P."/>
            <person name="Cantor M.N."/>
            <person name="Hua S.X."/>
        </authorList>
    </citation>
    <scope>NUCLEOTIDE SEQUENCE [LARGE SCALE GENOMIC DNA]</scope>
    <source>
        <strain evidence="2 3">Ve08.2h10</strain>
    </source>
</reference>
<dbReference type="InParanoid" id="A0A0D0D9Y0"/>